<comment type="caution">
    <text evidence="15">The sequence shown here is derived from an EMBL/GenBank/DDBJ whole genome shotgun (WGS) entry which is preliminary data.</text>
</comment>
<keyword evidence="10 13" id="KW-0648">Protein biosynthesis</keyword>
<evidence type="ECO:0000313" key="16">
    <source>
        <dbReference type="Proteomes" id="UP000054703"/>
    </source>
</evidence>
<dbReference type="GO" id="GO:0004826">
    <property type="term" value="F:phenylalanine-tRNA ligase activity"/>
    <property type="evidence" value="ECO:0007669"/>
    <property type="project" value="UniProtKB-UniRule"/>
</dbReference>
<evidence type="ECO:0000256" key="11">
    <source>
        <dbReference type="ARBA" id="ARBA00023146"/>
    </source>
</evidence>
<dbReference type="Pfam" id="PF01409">
    <property type="entry name" value="tRNA-synt_2d"/>
    <property type="match status" value="1"/>
</dbReference>
<keyword evidence="5 13" id="KW-0436">Ligase</keyword>
<evidence type="ECO:0000313" key="15">
    <source>
        <dbReference type="EMBL" id="KTD66525.1"/>
    </source>
</evidence>
<dbReference type="InterPro" id="IPR004529">
    <property type="entry name" value="Phe-tRNA-synth_IIc_asu"/>
</dbReference>
<reference evidence="15 16" key="1">
    <citation type="submission" date="2015-11" db="EMBL/GenBank/DDBJ databases">
        <title>Genomic analysis of 38 Legionella species identifies large and diverse effector repertoires.</title>
        <authorList>
            <person name="Burstein D."/>
            <person name="Amaro F."/>
            <person name="Zusman T."/>
            <person name="Lifshitz Z."/>
            <person name="Cohen O."/>
            <person name="Gilbert J.A."/>
            <person name="Pupko T."/>
            <person name="Shuman H.A."/>
            <person name="Segal G."/>
        </authorList>
    </citation>
    <scope>NUCLEOTIDE SEQUENCE [LARGE SCALE GENOMIC DNA]</scope>
    <source>
        <strain evidence="15 16">SC-63-C7</strain>
    </source>
</reference>
<dbReference type="InterPro" id="IPR002319">
    <property type="entry name" value="Phenylalanyl-tRNA_Synthase"/>
</dbReference>
<evidence type="ECO:0000256" key="2">
    <source>
        <dbReference type="ARBA" id="ARBA00010207"/>
    </source>
</evidence>
<dbReference type="NCBIfam" id="TIGR00468">
    <property type="entry name" value="pheS"/>
    <property type="match status" value="1"/>
</dbReference>
<dbReference type="GO" id="GO:0000287">
    <property type="term" value="F:magnesium ion binding"/>
    <property type="evidence" value="ECO:0007669"/>
    <property type="project" value="UniProtKB-UniRule"/>
</dbReference>
<dbReference type="PANTHER" id="PTHR11538">
    <property type="entry name" value="PHENYLALANYL-TRNA SYNTHETASE"/>
    <property type="match status" value="1"/>
</dbReference>
<dbReference type="FunFam" id="3.30.930.10:FF:000003">
    <property type="entry name" value="Phenylalanine--tRNA ligase alpha subunit"/>
    <property type="match status" value="1"/>
</dbReference>
<dbReference type="Pfam" id="PF02912">
    <property type="entry name" value="Phe_tRNA-synt_N"/>
    <property type="match status" value="1"/>
</dbReference>
<dbReference type="SUPFAM" id="SSF46589">
    <property type="entry name" value="tRNA-binding arm"/>
    <property type="match status" value="1"/>
</dbReference>
<keyword evidence="6 13" id="KW-0479">Metal-binding</keyword>
<evidence type="ECO:0000256" key="8">
    <source>
        <dbReference type="ARBA" id="ARBA00022840"/>
    </source>
</evidence>
<organism evidence="15 16">
    <name type="scientific">Legionella santicrucis</name>
    <dbReference type="NCBI Taxonomy" id="45074"/>
    <lineage>
        <taxon>Bacteria</taxon>
        <taxon>Pseudomonadati</taxon>
        <taxon>Pseudomonadota</taxon>
        <taxon>Gammaproteobacteria</taxon>
        <taxon>Legionellales</taxon>
        <taxon>Legionellaceae</taxon>
        <taxon>Legionella</taxon>
    </lineage>
</organism>
<comment type="subunit">
    <text evidence="3 13">Tetramer of two alpha and two beta subunits.</text>
</comment>
<dbReference type="InterPro" id="IPR006195">
    <property type="entry name" value="aa-tRNA-synth_II"/>
</dbReference>
<keyword evidence="7 13" id="KW-0547">Nucleotide-binding</keyword>
<sequence length="356" mass="40413">MQNELFEEAAASFLLVGITMQDIITIQEQAAEAIKNAQDVSGLELIRVDFLGKKGRLTEILKSLAHLSAEEKPKVGQLVNQVKREISALIETKMLELKQKQLSEKLSAERIDITLPGRKKESGSLHPVTQVKHRINEFFSRMGFDIVDGPEIETEFYNFEALNIPGHHPARAMHDTFYFGDGRLLRTHTSPVQIRTMEQRKPPFRLIAPGRVYRCDSDLTHTPMFHQVEGLLVDKHATLASLKGLLQDFFADFFGRQLALRFRPSYFPFTEPSAEVDIECTQCSGEGCRSCKFTGWLEVLGCGMVHPNVLKAVNISPDEYQGWAFGMGMDRLAMLYYGIDDLRMMFENDLSFLSQF</sequence>
<dbReference type="PROSITE" id="PS50862">
    <property type="entry name" value="AA_TRNA_LIGASE_II"/>
    <property type="match status" value="1"/>
</dbReference>
<comment type="similarity">
    <text evidence="2 13">Belongs to the class-II aminoacyl-tRNA synthetase family. Phe-tRNA synthetase alpha subunit type 1 subfamily.</text>
</comment>
<evidence type="ECO:0000256" key="4">
    <source>
        <dbReference type="ARBA" id="ARBA00022490"/>
    </source>
</evidence>
<name>A0A0W0ZBI2_9GAMM</name>
<dbReference type="EC" id="6.1.1.20" evidence="13"/>
<dbReference type="GO" id="GO:0000049">
    <property type="term" value="F:tRNA binding"/>
    <property type="evidence" value="ECO:0007669"/>
    <property type="project" value="InterPro"/>
</dbReference>
<feature type="domain" description="Aminoacyl-transfer RNA synthetases class-II family profile" evidence="14">
    <location>
        <begin position="129"/>
        <end position="347"/>
    </location>
</feature>
<evidence type="ECO:0000256" key="7">
    <source>
        <dbReference type="ARBA" id="ARBA00022741"/>
    </source>
</evidence>
<dbReference type="InterPro" id="IPR010978">
    <property type="entry name" value="tRNA-bd_arm"/>
</dbReference>
<keyword evidence="9 13" id="KW-0460">Magnesium</keyword>
<dbReference type="InterPro" id="IPR022911">
    <property type="entry name" value="Phe_tRNA_ligase_alpha1_bac"/>
</dbReference>
<evidence type="ECO:0000256" key="13">
    <source>
        <dbReference type="HAMAP-Rule" id="MF_00281"/>
    </source>
</evidence>
<dbReference type="EMBL" id="LNYU01000009">
    <property type="protein sequence ID" value="KTD66525.1"/>
    <property type="molecule type" value="Genomic_DNA"/>
</dbReference>
<dbReference type="HAMAP" id="MF_00281">
    <property type="entry name" value="Phe_tRNA_synth_alpha1"/>
    <property type="match status" value="1"/>
</dbReference>
<evidence type="ECO:0000256" key="6">
    <source>
        <dbReference type="ARBA" id="ARBA00022723"/>
    </source>
</evidence>
<accession>A0A0W0ZBI2</accession>
<proteinExistence type="inferred from homology"/>
<dbReference type="InterPro" id="IPR004188">
    <property type="entry name" value="Phe-tRNA_ligase_II_N"/>
</dbReference>
<dbReference type="Proteomes" id="UP000054703">
    <property type="component" value="Unassembled WGS sequence"/>
</dbReference>
<dbReference type="GO" id="GO:0006432">
    <property type="term" value="P:phenylalanyl-tRNA aminoacylation"/>
    <property type="evidence" value="ECO:0007669"/>
    <property type="project" value="UniProtKB-UniRule"/>
</dbReference>
<dbReference type="GO" id="GO:0005524">
    <property type="term" value="F:ATP binding"/>
    <property type="evidence" value="ECO:0007669"/>
    <property type="project" value="UniProtKB-UniRule"/>
</dbReference>
<keyword evidence="8 13" id="KW-0067">ATP-binding</keyword>
<evidence type="ECO:0000256" key="9">
    <source>
        <dbReference type="ARBA" id="ARBA00022842"/>
    </source>
</evidence>
<evidence type="ECO:0000259" key="14">
    <source>
        <dbReference type="PROSITE" id="PS50862"/>
    </source>
</evidence>
<evidence type="ECO:0000256" key="12">
    <source>
        <dbReference type="ARBA" id="ARBA00049255"/>
    </source>
</evidence>
<comment type="cofactor">
    <cofactor evidence="13">
        <name>Mg(2+)</name>
        <dbReference type="ChEBI" id="CHEBI:18420"/>
    </cofactor>
    <text evidence="13">Binds 2 magnesium ions per tetramer.</text>
</comment>
<evidence type="ECO:0000256" key="3">
    <source>
        <dbReference type="ARBA" id="ARBA00011209"/>
    </source>
</evidence>
<protein>
    <recommendedName>
        <fullName evidence="13">Phenylalanine--tRNA ligase alpha subunit</fullName>
        <ecNumber evidence="13">6.1.1.20</ecNumber>
    </recommendedName>
    <alternativeName>
        <fullName evidence="13">Phenylalanyl-tRNA synthetase alpha subunit</fullName>
        <shortName evidence="13">PheRS</shortName>
    </alternativeName>
</protein>
<dbReference type="AlphaFoldDB" id="A0A0W0ZBI2"/>
<dbReference type="SUPFAM" id="SSF55681">
    <property type="entry name" value="Class II aaRS and biotin synthetases"/>
    <property type="match status" value="1"/>
</dbReference>
<dbReference type="InterPro" id="IPR045864">
    <property type="entry name" value="aa-tRNA-synth_II/BPL/LPL"/>
</dbReference>
<evidence type="ECO:0000256" key="1">
    <source>
        <dbReference type="ARBA" id="ARBA00004496"/>
    </source>
</evidence>
<keyword evidence="11 13" id="KW-0030">Aminoacyl-tRNA synthetase</keyword>
<dbReference type="Gene3D" id="3.30.930.10">
    <property type="entry name" value="Bira Bifunctional Protein, Domain 2"/>
    <property type="match status" value="1"/>
</dbReference>
<dbReference type="CDD" id="cd00496">
    <property type="entry name" value="PheRS_alpha_core"/>
    <property type="match status" value="1"/>
</dbReference>
<dbReference type="GO" id="GO:0005737">
    <property type="term" value="C:cytoplasm"/>
    <property type="evidence" value="ECO:0007669"/>
    <property type="project" value="UniProtKB-SubCell"/>
</dbReference>
<feature type="binding site" evidence="13">
    <location>
        <position position="271"/>
    </location>
    <ligand>
        <name>Mg(2+)</name>
        <dbReference type="ChEBI" id="CHEBI:18420"/>
        <note>shared with beta subunit</note>
    </ligand>
</feature>
<dbReference type="PANTHER" id="PTHR11538:SF41">
    <property type="entry name" value="PHENYLALANINE--TRNA LIGASE, MITOCHONDRIAL"/>
    <property type="match status" value="1"/>
</dbReference>
<gene>
    <name evidence="13 15" type="primary">pheS</name>
    <name evidence="15" type="ORF">Lsan_0470</name>
</gene>
<dbReference type="PATRIC" id="fig|45074.5.peg.497"/>
<comment type="subcellular location">
    <subcellularLocation>
        <location evidence="1 13">Cytoplasm</location>
    </subcellularLocation>
</comment>
<dbReference type="STRING" id="45074.Lsan_0470"/>
<keyword evidence="16" id="KW-1185">Reference proteome</keyword>
<evidence type="ECO:0000256" key="10">
    <source>
        <dbReference type="ARBA" id="ARBA00022917"/>
    </source>
</evidence>
<evidence type="ECO:0000256" key="5">
    <source>
        <dbReference type="ARBA" id="ARBA00022598"/>
    </source>
</evidence>
<keyword evidence="4 13" id="KW-0963">Cytoplasm</keyword>
<comment type="catalytic activity">
    <reaction evidence="12 13">
        <text>tRNA(Phe) + L-phenylalanine + ATP = L-phenylalanyl-tRNA(Phe) + AMP + diphosphate + H(+)</text>
        <dbReference type="Rhea" id="RHEA:19413"/>
        <dbReference type="Rhea" id="RHEA-COMP:9668"/>
        <dbReference type="Rhea" id="RHEA-COMP:9699"/>
        <dbReference type="ChEBI" id="CHEBI:15378"/>
        <dbReference type="ChEBI" id="CHEBI:30616"/>
        <dbReference type="ChEBI" id="CHEBI:33019"/>
        <dbReference type="ChEBI" id="CHEBI:58095"/>
        <dbReference type="ChEBI" id="CHEBI:78442"/>
        <dbReference type="ChEBI" id="CHEBI:78531"/>
        <dbReference type="ChEBI" id="CHEBI:456215"/>
        <dbReference type="EC" id="6.1.1.20"/>
    </reaction>
</comment>